<evidence type="ECO:0000313" key="2">
    <source>
        <dbReference type="Proteomes" id="UP001152795"/>
    </source>
</evidence>
<name>A0A6S7LRJ3_PARCT</name>
<dbReference type="OrthoDB" id="5988132at2759"/>
<protein>
    <submittedName>
        <fullName evidence="1">Uncharacterized protein</fullName>
    </submittedName>
</protein>
<evidence type="ECO:0000313" key="1">
    <source>
        <dbReference type="EMBL" id="CAB4041992.1"/>
    </source>
</evidence>
<organism evidence="1 2">
    <name type="scientific">Paramuricea clavata</name>
    <name type="common">Red gorgonian</name>
    <name type="synonym">Violescent sea-whip</name>
    <dbReference type="NCBI Taxonomy" id="317549"/>
    <lineage>
        <taxon>Eukaryota</taxon>
        <taxon>Metazoa</taxon>
        <taxon>Cnidaria</taxon>
        <taxon>Anthozoa</taxon>
        <taxon>Octocorallia</taxon>
        <taxon>Malacalcyonacea</taxon>
        <taxon>Plexauridae</taxon>
        <taxon>Paramuricea</taxon>
    </lineage>
</organism>
<dbReference type="Proteomes" id="UP001152795">
    <property type="component" value="Unassembled WGS sequence"/>
</dbReference>
<proteinExistence type="predicted"/>
<dbReference type="PANTHER" id="PTHR33845">
    <property type="entry name" value="C2H2-TYPE DOMAIN-CONTAINING PROTEIN"/>
    <property type="match status" value="1"/>
</dbReference>
<keyword evidence="2" id="KW-1185">Reference proteome</keyword>
<dbReference type="PANTHER" id="PTHR33845:SF1">
    <property type="entry name" value="C2H2-TYPE DOMAIN-CONTAINING PROTEIN"/>
    <property type="match status" value="1"/>
</dbReference>
<dbReference type="EMBL" id="CACRXK020029278">
    <property type="protein sequence ID" value="CAB4041992.1"/>
    <property type="molecule type" value="Genomic_DNA"/>
</dbReference>
<sequence length="527" mass="60235">MPNVVRNIFTSRIPKQYTAYCKETGFDNLSARELYRVLKFCPAKQKQALQGLDNTSADGLRSIERLEDIAMKLGEREISLEWVRNVIHDHCAVYALSDADNNEYSQRCDHTHYASCSDCDRFEQLFDVIKTSFADQSVVRHGEDEKNDVLHDVHISFEAILAWKYHLLRAVHQDKAREQALEQWLSDSTKVLITHDFAMKFLPRRFKETQVGWFGKRGITWHISYCVRKILEAENQFEITVYSHIFHQTVSQNSDLIVALMCHTLQEQKAEQPELKDAYYRSDSAGSYASSDVLIPIKPMETLTGVHQRALKSNNGVKVVVPYVVEGVPVSSTKVQKITGISLLHNFEYDSNGLRVWKAFDIGKEKLLKWNEFDKSSQCYRQELSVVEGGDKDQAYGFAAACKKAQTHDVHDQEDNEGIGDSTMDESAMFHCPESGCVKQYVTWGRLQRHIVTEKRTLQPKNEPVEDIVKRKWTGLFTRTVSVDHAIIGVQLSAVQLIEGKNLPQGWALKKSKKSNRFPINLKSSSI</sequence>
<gene>
    <name evidence="1" type="ORF">PACLA_8A016399</name>
</gene>
<dbReference type="AlphaFoldDB" id="A0A6S7LRJ3"/>
<reference evidence="1" key="1">
    <citation type="submission" date="2020-04" db="EMBL/GenBank/DDBJ databases">
        <authorList>
            <person name="Alioto T."/>
            <person name="Alioto T."/>
            <person name="Gomez Garrido J."/>
        </authorList>
    </citation>
    <scope>NUCLEOTIDE SEQUENCE</scope>
    <source>
        <strain evidence="1">A484AB</strain>
    </source>
</reference>
<comment type="caution">
    <text evidence="1">The sequence shown here is derived from an EMBL/GenBank/DDBJ whole genome shotgun (WGS) entry which is preliminary data.</text>
</comment>
<accession>A0A6S7LRJ3</accession>